<evidence type="ECO:0000256" key="12">
    <source>
        <dbReference type="ARBA" id="ARBA00031556"/>
    </source>
</evidence>
<evidence type="ECO:0000256" key="8">
    <source>
        <dbReference type="ARBA" id="ARBA00022833"/>
    </source>
</evidence>
<dbReference type="PROSITE" id="PS50172">
    <property type="entry name" value="BRCT"/>
    <property type="match status" value="2"/>
</dbReference>
<dbReference type="OrthoDB" id="2384350at2759"/>
<gene>
    <name evidence="16" type="ORF">Tsubulata_004156</name>
</gene>
<dbReference type="CDD" id="cd17734">
    <property type="entry name" value="BRCT_Bard1_rpt1"/>
    <property type="match status" value="1"/>
</dbReference>
<dbReference type="GO" id="GO:0045944">
    <property type="term" value="P:positive regulation of transcription by RNA polymerase II"/>
    <property type="evidence" value="ECO:0007669"/>
    <property type="project" value="TreeGrafter"/>
</dbReference>
<feature type="domain" description="BRCT" evidence="15">
    <location>
        <begin position="464"/>
        <end position="578"/>
    </location>
</feature>
<dbReference type="SUPFAM" id="SSF57850">
    <property type="entry name" value="RING/U-box"/>
    <property type="match status" value="1"/>
</dbReference>
<dbReference type="PANTHER" id="PTHR13763">
    <property type="entry name" value="BREAST CANCER TYPE 1 SUSCEPTIBILITY PROTEIN BRCA1"/>
    <property type="match status" value="1"/>
</dbReference>
<dbReference type="GO" id="GO:0004842">
    <property type="term" value="F:ubiquitin-protein transferase activity"/>
    <property type="evidence" value="ECO:0007669"/>
    <property type="project" value="TreeGrafter"/>
</dbReference>
<keyword evidence="11" id="KW-0131">Cell cycle</keyword>
<evidence type="ECO:0000256" key="4">
    <source>
        <dbReference type="ARBA" id="ARBA00022723"/>
    </source>
</evidence>
<dbReference type="InterPro" id="IPR001357">
    <property type="entry name" value="BRCT_dom"/>
</dbReference>
<dbReference type="Pfam" id="PF00533">
    <property type="entry name" value="BRCT"/>
    <property type="match status" value="1"/>
</dbReference>
<dbReference type="InterPro" id="IPR001841">
    <property type="entry name" value="Znf_RING"/>
</dbReference>
<evidence type="ECO:0000256" key="6">
    <source>
        <dbReference type="ARBA" id="ARBA00022763"/>
    </source>
</evidence>
<evidence type="ECO:0000256" key="1">
    <source>
        <dbReference type="ARBA" id="ARBA00004123"/>
    </source>
</evidence>
<evidence type="ECO:0000313" key="17">
    <source>
        <dbReference type="Proteomes" id="UP001141552"/>
    </source>
</evidence>
<dbReference type="Pfam" id="PF00097">
    <property type="entry name" value="zf-C3HC4"/>
    <property type="match status" value="1"/>
</dbReference>
<dbReference type="AlphaFoldDB" id="A0A9Q0IZI0"/>
<dbReference type="FunFam" id="3.40.50.10190:FF:000006">
    <property type="entry name" value="Breast cancer type 1 susceptibility protein homolog"/>
    <property type="match status" value="1"/>
</dbReference>
<organism evidence="16 17">
    <name type="scientific">Turnera subulata</name>
    <dbReference type="NCBI Taxonomy" id="218843"/>
    <lineage>
        <taxon>Eukaryota</taxon>
        <taxon>Viridiplantae</taxon>
        <taxon>Streptophyta</taxon>
        <taxon>Embryophyta</taxon>
        <taxon>Tracheophyta</taxon>
        <taxon>Spermatophyta</taxon>
        <taxon>Magnoliopsida</taxon>
        <taxon>eudicotyledons</taxon>
        <taxon>Gunneridae</taxon>
        <taxon>Pentapetalae</taxon>
        <taxon>rosids</taxon>
        <taxon>fabids</taxon>
        <taxon>Malpighiales</taxon>
        <taxon>Passifloraceae</taxon>
        <taxon>Turnera</taxon>
    </lineage>
</organism>
<comment type="subcellular location">
    <subcellularLocation>
        <location evidence="2">Chromosome</location>
    </subcellularLocation>
    <subcellularLocation>
        <location evidence="1">Nucleus</location>
    </subcellularLocation>
</comment>
<evidence type="ECO:0000256" key="2">
    <source>
        <dbReference type="ARBA" id="ARBA00004286"/>
    </source>
</evidence>
<dbReference type="InterPro" id="IPR018957">
    <property type="entry name" value="Znf_C3HC4_RING-type"/>
</dbReference>
<name>A0A9Q0IZI0_9ROSI</name>
<accession>A0A9Q0IZI0</accession>
<evidence type="ECO:0000256" key="3">
    <source>
        <dbReference type="ARBA" id="ARBA00022454"/>
    </source>
</evidence>
<reference evidence="16" key="1">
    <citation type="submission" date="2022-02" db="EMBL/GenBank/DDBJ databases">
        <authorList>
            <person name="Henning P.M."/>
            <person name="McCubbin A.G."/>
            <person name="Shore J.S."/>
        </authorList>
    </citation>
    <scope>NUCLEOTIDE SEQUENCE</scope>
    <source>
        <strain evidence="16">F60SS</strain>
        <tissue evidence="16">Leaves</tissue>
    </source>
</reference>
<keyword evidence="5" id="KW-0677">Repeat</keyword>
<comment type="caution">
    <text evidence="16">The sequence shown here is derived from an EMBL/GenBank/DDBJ whole genome shotgun (WGS) entry which is preliminary data.</text>
</comment>
<dbReference type="InterPro" id="IPR013083">
    <property type="entry name" value="Znf_RING/FYVE/PHD"/>
</dbReference>
<keyword evidence="6" id="KW-0227">DNA damage</keyword>
<dbReference type="GO" id="GO:0005634">
    <property type="term" value="C:nucleus"/>
    <property type="evidence" value="ECO:0007669"/>
    <property type="project" value="UniProtKB-SubCell"/>
</dbReference>
<protein>
    <recommendedName>
        <fullName evidence="12">RING-type E3 ubiquitin transferase BRCA1</fullName>
    </recommendedName>
</protein>
<keyword evidence="8" id="KW-0862">Zinc</keyword>
<proteinExistence type="predicted"/>
<evidence type="ECO:0000256" key="11">
    <source>
        <dbReference type="ARBA" id="ARBA00023306"/>
    </source>
</evidence>
<evidence type="ECO:0000259" key="15">
    <source>
        <dbReference type="PROSITE" id="PS50172"/>
    </source>
</evidence>
<dbReference type="InterPro" id="IPR036420">
    <property type="entry name" value="BRCT_dom_sf"/>
</dbReference>
<dbReference type="Gene3D" id="3.40.50.10190">
    <property type="entry name" value="BRCT domain"/>
    <property type="match status" value="2"/>
</dbReference>
<keyword evidence="4" id="KW-0479">Metal-binding</keyword>
<dbReference type="GO" id="GO:0008270">
    <property type="term" value="F:zinc ion binding"/>
    <property type="evidence" value="ECO:0007669"/>
    <property type="project" value="UniProtKB-KW"/>
</dbReference>
<dbReference type="SMART" id="SM00184">
    <property type="entry name" value="RING"/>
    <property type="match status" value="1"/>
</dbReference>
<evidence type="ECO:0000256" key="13">
    <source>
        <dbReference type="PROSITE-ProRule" id="PRU00175"/>
    </source>
</evidence>
<dbReference type="GO" id="GO:0005694">
    <property type="term" value="C:chromosome"/>
    <property type="evidence" value="ECO:0007669"/>
    <property type="project" value="UniProtKB-SubCell"/>
</dbReference>
<dbReference type="PROSITE" id="PS50089">
    <property type="entry name" value="ZF_RING_2"/>
    <property type="match status" value="1"/>
</dbReference>
<reference evidence="16" key="2">
    <citation type="journal article" date="2023" name="Plants (Basel)">
        <title>Annotation of the Turnera subulata (Passifloraceae) Draft Genome Reveals the S-Locus Evolved after the Divergence of Turneroideae from Passifloroideae in a Stepwise Manner.</title>
        <authorList>
            <person name="Henning P.M."/>
            <person name="Roalson E.H."/>
            <person name="Mir W."/>
            <person name="McCubbin A.G."/>
            <person name="Shore J.S."/>
        </authorList>
    </citation>
    <scope>NUCLEOTIDE SEQUENCE</scope>
    <source>
        <strain evidence="16">F60SS</strain>
    </source>
</reference>
<evidence type="ECO:0000256" key="10">
    <source>
        <dbReference type="ARBA" id="ARBA00023242"/>
    </source>
</evidence>
<evidence type="ECO:0000259" key="14">
    <source>
        <dbReference type="PROSITE" id="PS50089"/>
    </source>
</evidence>
<dbReference type="Proteomes" id="UP001141552">
    <property type="component" value="Unassembled WGS sequence"/>
</dbReference>
<dbReference type="InterPro" id="IPR031099">
    <property type="entry name" value="BRCA1-associated"/>
</dbReference>
<dbReference type="Gene3D" id="3.30.40.10">
    <property type="entry name" value="Zinc/RING finger domain, C3HC4 (zinc finger)"/>
    <property type="match status" value="1"/>
</dbReference>
<sequence length="578" mass="63956">MVDPAKQSLRSMKPWLLHLQKLGLELKCSLCLDLLKQPLLLPCDHIFCNTCTPKKTQVGSGCPLCQAKYSDRDLRPLPFVESMVTIYKNLEASSRFQSTSSDAKFPVDHSLENVVVRKCIETSGIADKVLIPGSPPSFGDVKDSENDSSCQSLQNYEAVKSAKRNFDDRKIVEKHETSASETEEGYVGESKRHKKLNYGQLDVCPSTVNHVEPIISQTENLYTSHSQMGLKTMVPYSDAKTPGPVKKTVCGFCQTSRVTEDTGPMLHYIQGNKVEESEATSPNAIHVHSLCIDWAPRVYYEGETENFLVLCPAHASVKFPCEKSKPKNHKSQGCPVPSTIVPQQSSFWDGSSGAKEWAFCGSALCSEDKRLLVEFGNMIGVPVTKFWKPNVTHVIAATDTEGACTRTLKVLMAILNGKWVITIDWIKACMQSMRPVDEEPYEVSLDNHGSRDGPKHGRLRAVENAPKLFSDFSFHFVGDFLPGYIEDLENLVVAAGGTIVEREEELGLHSHDQEAQSRSLIVYNLDPPLGGKLGDEVSIIWERASKAGDLASKVGCQVIGHTWLLESIAAYKVQPLVR</sequence>
<feature type="domain" description="BRCT" evidence="15">
    <location>
        <begin position="369"/>
        <end position="443"/>
    </location>
</feature>
<keyword evidence="9" id="KW-0234">DNA repair</keyword>
<keyword evidence="3" id="KW-0158">Chromosome</keyword>
<evidence type="ECO:0000256" key="9">
    <source>
        <dbReference type="ARBA" id="ARBA00023204"/>
    </source>
</evidence>
<evidence type="ECO:0000256" key="7">
    <source>
        <dbReference type="ARBA" id="ARBA00022771"/>
    </source>
</evidence>
<evidence type="ECO:0000256" key="5">
    <source>
        <dbReference type="ARBA" id="ARBA00022737"/>
    </source>
</evidence>
<dbReference type="SMART" id="SM00292">
    <property type="entry name" value="BRCT"/>
    <property type="match status" value="2"/>
</dbReference>
<dbReference type="GO" id="GO:0000724">
    <property type="term" value="P:double-strand break repair via homologous recombination"/>
    <property type="evidence" value="ECO:0007669"/>
    <property type="project" value="TreeGrafter"/>
</dbReference>
<dbReference type="SUPFAM" id="SSF52113">
    <property type="entry name" value="BRCT domain"/>
    <property type="match status" value="2"/>
</dbReference>
<dbReference type="PANTHER" id="PTHR13763:SF9">
    <property type="entry name" value="BRCA1-ASSOCIATED RING DOMAIN PROTEIN 1"/>
    <property type="match status" value="1"/>
</dbReference>
<dbReference type="EMBL" id="JAKUCV010007582">
    <property type="protein sequence ID" value="KAJ4822764.1"/>
    <property type="molecule type" value="Genomic_DNA"/>
</dbReference>
<evidence type="ECO:0000313" key="16">
    <source>
        <dbReference type="EMBL" id="KAJ4822764.1"/>
    </source>
</evidence>
<keyword evidence="10" id="KW-0539">Nucleus</keyword>
<feature type="domain" description="RING-type" evidence="14">
    <location>
        <begin position="28"/>
        <end position="66"/>
    </location>
</feature>
<keyword evidence="17" id="KW-1185">Reference proteome</keyword>
<keyword evidence="7 13" id="KW-0863">Zinc-finger</keyword>